<reference evidence="1" key="1">
    <citation type="journal article" date="2019" name="PLoS Negl. Trop. Dis.">
        <title>Revisiting the worldwide diversity of Leptospira species in the environment.</title>
        <authorList>
            <person name="Vincent A.T."/>
            <person name="Schiettekatte O."/>
            <person name="Bourhy P."/>
            <person name="Veyrier F.J."/>
            <person name="Picardeau M."/>
        </authorList>
    </citation>
    <scope>NUCLEOTIDE SEQUENCE [LARGE SCALE GENOMIC DNA]</scope>
    <source>
        <strain evidence="1">201601109</strain>
    </source>
</reference>
<dbReference type="PANTHER" id="PTHR37841:SF1">
    <property type="entry name" value="DUF3298 DOMAIN-CONTAINING PROTEIN"/>
    <property type="match status" value="1"/>
</dbReference>
<name>A0A6H3NZ89_9LEPT</name>
<dbReference type="InterPro" id="IPR032774">
    <property type="entry name" value="WG_beta_rep"/>
</dbReference>
<dbReference type="PANTHER" id="PTHR37841">
    <property type="entry name" value="GLR2918 PROTEIN"/>
    <property type="match status" value="1"/>
</dbReference>
<comment type="caution">
    <text evidence="1">The sequence shown here is derived from an EMBL/GenBank/DDBJ whole genome shotgun (WGS) entry which is preliminary data.</text>
</comment>
<gene>
    <name evidence="1" type="ORF">EHR08_08915</name>
</gene>
<dbReference type="SUPFAM" id="SSF69360">
    <property type="entry name" value="Cell wall binding repeat"/>
    <property type="match status" value="1"/>
</dbReference>
<dbReference type="RefSeq" id="WP_135745974.1">
    <property type="nucleotide sequence ID" value="NZ_JAIZBL010000003.1"/>
</dbReference>
<dbReference type="Pfam" id="PF14903">
    <property type="entry name" value="WG_beta_rep"/>
    <property type="match status" value="4"/>
</dbReference>
<dbReference type="Proteomes" id="UP000297649">
    <property type="component" value="Unassembled WGS sequence"/>
</dbReference>
<accession>A0A6H3NZ89</accession>
<keyword evidence="2" id="KW-1185">Reference proteome</keyword>
<evidence type="ECO:0000313" key="1">
    <source>
        <dbReference type="EMBL" id="TGN16363.1"/>
    </source>
</evidence>
<dbReference type="EMBL" id="RQHU01000005">
    <property type="protein sequence ID" value="TGN16363.1"/>
    <property type="molecule type" value="Genomic_DNA"/>
</dbReference>
<evidence type="ECO:0000313" key="2">
    <source>
        <dbReference type="Proteomes" id="UP000297649"/>
    </source>
</evidence>
<proteinExistence type="predicted"/>
<organism evidence="1 2">
    <name type="scientific">Leptospira bandrabouensis</name>
    <dbReference type="NCBI Taxonomy" id="2484903"/>
    <lineage>
        <taxon>Bacteria</taxon>
        <taxon>Pseudomonadati</taxon>
        <taxon>Spirochaetota</taxon>
        <taxon>Spirochaetia</taxon>
        <taxon>Leptospirales</taxon>
        <taxon>Leptospiraceae</taxon>
        <taxon>Leptospira</taxon>
    </lineage>
</organism>
<sequence length="191" mass="22068">MKFIITFLLFSLPILAKSNLLISFEENNLYGFKDKSGKVIINPQYQHALDFTKEQVAFVVKENHWVCINTKNQVLLETFVYDNGPDYFSENLARFVENKKFGFYDSRCKKQIAAAYDFVYPFENGLSIVCNGCESQREEEHSRIVGGKYGVINKKGKVIIPIEWDSIESIDFKKKTATGILNNSKKRIHFN</sequence>
<dbReference type="AlphaFoldDB" id="A0A6H3NZ89"/>
<dbReference type="OrthoDB" id="343240at2"/>
<protein>
    <submittedName>
        <fullName evidence="1">WG repeat-containing protein</fullName>
    </submittedName>
</protein>